<keyword evidence="4" id="KW-1185">Reference proteome</keyword>
<dbReference type="CDD" id="cd04897">
    <property type="entry name" value="ACT_ACR_3"/>
    <property type="match status" value="1"/>
</dbReference>
<dbReference type="PANTHER" id="PTHR31096">
    <property type="entry name" value="ACT DOMAIN-CONTAINING PROTEIN ACR4-RELATED"/>
    <property type="match status" value="1"/>
</dbReference>
<dbReference type="GO" id="GO:0009308">
    <property type="term" value="P:amine metabolic process"/>
    <property type="evidence" value="ECO:0007669"/>
    <property type="project" value="InterPro"/>
</dbReference>
<dbReference type="Pfam" id="PF01179">
    <property type="entry name" value="Cu_amine_oxid"/>
    <property type="match status" value="1"/>
</dbReference>
<dbReference type="PROSITE" id="PS51671">
    <property type="entry name" value="ACT"/>
    <property type="match status" value="1"/>
</dbReference>
<dbReference type="GO" id="GO:0008131">
    <property type="term" value="F:primary methylamine oxidase activity"/>
    <property type="evidence" value="ECO:0007669"/>
    <property type="project" value="InterPro"/>
</dbReference>
<dbReference type="Proteomes" id="UP000824469">
    <property type="component" value="Unassembled WGS sequence"/>
</dbReference>
<dbReference type="Gene3D" id="2.70.98.20">
    <property type="entry name" value="Copper amine oxidase, catalytic domain"/>
    <property type="match status" value="1"/>
</dbReference>
<feature type="domain" description="ACT" evidence="2">
    <location>
        <begin position="228"/>
        <end position="255"/>
    </location>
</feature>
<dbReference type="SUPFAM" id="SSF54416">
    <property type="entry name" value="Amine oxidase N-terminal region"/>
    <property type="match status" value="1"/>
</dbReference>
<sequence>TFSIGWFGEKKQGNRIINVQCFYPNGTVNIYAMPFKGVTVVVDLDEQKIVGYMDRLKIAMPEAKRTDYRRSRQKPPFGLKTNPISIEQPEGPSFKLHGHMVEWANWKFHVGFDLKDHDYKRVHSVLLESRDDTTRSLVTVQNGVEKGYSVINIKSKDRPKLLFDMICTLTDMQYVVIHGSVDSDELDAFQEYYIRHMDGCPVNSEAERQRIIHCLEAAIERRISEGMRLELCICDQVGLLSDVTRIFRENGLSVT</sequence>
<comment type="caution">
    <text evidence="3">The sequence shown here is derived from an EMBL/GenBank/DDBJ whole genome shotgun (WGS) entry which is preliminary data.</text>
</comment>
<dbReference type="InterPro" id="IPR036460">
    <property type="entry name" value="Cu_amine_oxidase_C_sf"/>
</dbReference>
<organism evidence="3 4">
    <name type="scientific">Taxus chinensis</name>
    <name type="common">Chinese yew</name>
    <name type="synonym">Taxus wallichiana var. chinensis</name>
    <dbReference type="NCBI Taxonomy" id="29808"/>
    <lineage>
        <taxon>Eukaryota</taxon>
        <taxon>Viridiplantae</taxon>
        <taxon>Streptophyta</taxon>
        <taxon>Embryophyta</taxon>
        <taxon>Tracheophyta</taxon>
        <taxon>Spermatophyta</taxon>
        <taxon>Pinopsida</taxon>
        <taxon>Pinidae</taxon>
        <taxon>Conifers II</taxon>
        <taxon>Cupressales</taxon>
        <taxon>Taxaceae</taxon>
        <taxon>Taxus</taxon>
    </lineage>
</organism>
<dbReference type="Gene3D" id="3.10.450.40">
    <property type="match status" value="1"/>
</dbReference>
<dbReference type="InterPro" id="IPR016182">
    <property type="entry name" value="Cu_amine_oxidase_N-reg"/>
</dbReference>
<dbReference type="InterPro" id="IPR015802">
    <property type="entry name" value="Cu_amine_oxidase_N3"/>
</dbReference>
<proteinExistence type="predicted"/>
<name>A0AA38BRU5_TAXCH</name>
<dbReference type="EMBL" id="JAHRHJ020003813">
    <property type="protein sequence ID" value="KAH9288257.1"/>
    <property type="molecule type" value="Genomic_DNA"/>
</dbReference>
<dbReference type="SUPFAM" id="SSF49998">
    <property type="entry name" value="Amine oxidase catalytic domain"/>
    <property type="match status" value="1"/>
</dbReference>
<evidence type="ECO:0000313" key="4">
    <source>
        <dbReference type="Proteomes" id="UP000824469"/>
    </source>
</evidence>
<reference evidence="3 4" key="1">
    <citation type="journal article" date="2021" name="Nat. Plants">
        <title>The Taxus genome provides insights into paclitaxel biosynthesis.</title>
        <authorList>
            <person name="Xiong X."/>
            <person name="Gou J."/>
            <person name="Liao Q."/>
            <person name="Li Y."/>
            <person name="Zhou Q."/>
            <person name="Bi G."/>
            <person name="Li C."/>
            <person name="Du R."/>
            <person name="Wang X."/>
            <person name="Sun T."/>
            <person name="Guo L."/>
            <person name="Liang H."/>
            <person name="Lu P."/>
            <person name="Wu Y."/>
            <person name="Zhang Z."/>
            <person name="Ro D.K."/>
            <person name="Shang Y."/>
            <person name="Huang S."/>
            <person name="Yan J."/>
        </authorList>
    </citation>
    <scope>NUCLEOTIDE SEQUENCE [LARGE SCALE GENOMIC DNA]</scope>
    <source>
        <strain evidence="3">Ta-2019</strain>
    </source>
</reference>
<dbReference type="GO" id="GO:0005507">
    <property type="term" value="F:copper ion binding"/>
    <property type="evidence" value="ECO:0007669"/>
    <property type="project" value="InterPro"/>
</dbReference>
<evidence type="ECO:0000256" key="1">
    <source>
        <dbReference type="ARBA" id="ARBA00022737"/>
    </source>
</evidence>
<dbReference type="AlphaFoldDB" id="A0AA38BRU5"/>
<dbReference type="PANTHER" id="PTHR31096:SF22">
    <property type="entry name" value="ACT DOMAIN-CONTAINING PROTEIN ACR4"/>
    <property type="match status" value="1"/>
</dbReference>
<dbReference type="Pfam" id="PF02728">
    <property type="entry name" value="Cu_amine_oxidN3"/>
    <property type="match status" value="1"/>
</dbReference>
<feature type="non-terminal residue" evidence="3">
    <location>
        <position position="255"/>
    </location>
</feature>
<keyword evidence="1" id="KW-0677">Repeat</keyword>
<evidence type="ECO:0000313" key="3">
    <source>
        <dbReference type="EMBL" id="KAH9288257.1"/>
    </source>
</evidence>
<dbReference type="GO" id="GO:0048038">
    <property type="term" value="F:quinone binding"/>
    <property type="evidence" value="ECO:0007669"/>
    <property type="project" value="InterPro"/>
</dbReference>
<evidence type="ECO:0000259" key="2">
    <source>
        <dbReference type="PROSITE" id="PS51671"/>
    </source>
</evidence>
<gene>
    <name evidence="3" type="ORF">KI387_032374</name>
</gene>
<dbReference type="InterPro" id="IPR002912">
    <property type="entry name" value="ACT_dom"/>
</dbReference>
<protein>
    <recommendedName>
        <fullName evidence="2">ACT domain-containing protein</fullName>
    </recommendedName>
</protein>
<dbReference type="InterPro" id="IPR015798">
    <property type="entry name" value="Cu_amine_oxidase_C"/>
</dbReference>
<accession>A0AA38BRU5</accession>
<dbReference type="InterPro" id="IPR040217">
    <property type="entry name" value="ACR1-12"/>
</dbReference>